<dbReference type="InterPro" id="IPR026877">
    <property type="entry name" value="DXPR_C"/>
</dbReference>
<dbReference type="Pfam" id="PF08436">
    <property type="entry name" value="DXP_redisom_C"/>
    <property type="match status" value="1"/>
</dbReference>
<keyword evidence="7 9" id="KW-0414">Isoprene biosynthesis</keyword>
<feature type="binding site" evidence="9">
    <location>
        <position position="174"/>
    </location>
    <ligand>
        <name>1-deoxy-D-xylulose 5-phosphate</name>
        <dbReference type="ChEBI" id="CHEBI:57792"/>
    </ligand>
</feature>
<dbReference type="SUPFAM" id="SSF69055">
    <property type="entry name" value="1-deoxy-D-xylulose-5-phosphate reductoisomerase, C-terminal domain"/>
    <property type="match status" value="1"/>
</dbReference>
<feature type="binding site" evidence="9">
    <location>
        <position position="216"/>
    </location>
    <ligand>
        <name>1-deoxy-D-xylulose 5-phosphate</name>
        <dbReference type="ChEBI" id="CHEBI:57792"/>
    </ligand>
</feature>
<feature type="binding site" evidence="9">
    <location>
        <position position="219"/>
    </location>
    <ligand>
        <name>1-deoxy-D-xylulose 5-phosphate</name>
        <dbReference type="ChEBI" id="CHEBI:57792"/>
    </ligand>
</feature>
<feature type="binding site" evidence="9">
    <location>
        <position position="151"/>
    </location>
    <ligand>
        <name>1-deoxy-D-xylulose 5-phosphate</name>
        <dbReference type="ChEBI" id="CHEBI:57792"/>
    </ligand>
</feature>
<feature type="binding site" evidence="9">
    <location>
        <position position="40"/>
    </location>
    <ligand>
        <name>NADPH</name>
        <dbReference type="ChEBI" id="CHEBI:57783"/>
    </ligand>
</feature>
<protein>
    <recommendedName>
        <fullName evidence="9">1-deoxy-D-xylulose 5-phosphate reductoisomerase</fullName>
        <shortName evidence="9">DXP reductoisomerase</shortName>
        <ecNumber evidence="9">1.1.1.267</ecNumber>
    </recommendedName>
    <alternativeName>
        <fullName evidence="9">1-deoxyxylulose-5-phosphate reductoisomerase</fullName>
    </alternativeName>
    <alternativeName>
        <fullName evidence="9">2-C-methyl-D-erythritol 4-phosphate synthase</fullName>
    </alternativeName>
</protein>
<reference evidence="13 14" key="1">
    <citation type="journal article" date="2016" name="BMC Genomics">
        <title>Combined genomic and structural analyses of a cultured magnetotactic bacterium reveals its niche adaptation to a dynamic environment.</title>
        <authorList>
            <person name="Araujo A.C."/>
            <person name="Morillo V."/>
            <person name="Cypriano J."/>
            <person name="Teixeira L.C."/>
            <person name="Leao P."/>
            <person name="Lyra S."/>
            <person name="Almeida L.G."/>
            <person name="Bazylinski D.A."/>
            <person name="Vasconcellos A.T."/>
            <person name="Abreu F."/>
            <person name="Lins U."/>
        </authorList>
    </citation>
    <scope>NUCLEOTIDE SEQUENCE [LARGE SCALE GENOMIC DNA]</scope>
    <source>
        <strain evidence="13 14">IT-1</strain>
    </source>
</reference>
<keyword evidence="14" id="KW-1185">Reference proteome</keyword>
<evidence type="ECO:0000256" key="6">
    <source>
        <dbReference type="ARBA" id="ARBA00023211"/>
    </source>
</evidence>
<feature type="domain" description="1-deoxy-D-xylulose 5-phosphate reductoisomerase C-terminal" evidence="11">
    <location>
        <begin position="146"/>
        <end position="227"/>
    </location>
</feature>
<comment type="function">
    <text evidence="9">Catalyzes the NADPH-dependent rearrangement and reduction of 1-deoxy-D-xylulose-5-phosphate (DXP) to 2-C-methyl-D-erythritol 4-phosphate (MEP).</text>
</comment>
<feature type="binding site" evidence="9">
    <location>
        <position position="219"/>
    </location>
    <ligand>
        <name>Mn(2+)</name>
        <dbReference type="ChEBI" id="CHEBI:29035"/>
    </ligand>
</feature>
<comment type="cofactor">
    <cofactor evidence="9">
        <name>Mg(2+)</name>
        <dbReference type="ChEBI" id="CHEBI:18420"/>
    </cofactor>
    <cofactor evidence="9">
        <name>Mn(2+)</name>
        <dbReference type="ChEBI" id="CHEBI:29035"/>
    </cofactor>
</comment>
<evidence type="ECO:0000313" key="14">
    <source>
        <dbReference type="Proteomes" id="UP000194003"/>
    </source>
</evidence>
<dbReference type="EC" id="1.1.1.267" evidence="9"/>
<name>A0A1Y2K641_9PROT</name>
<evidence type="ECO:0000256" key="3">
    <source>
        <dbReference type="ARBA" id="ARBA00022723"/>
    </source>
</evidence>
<keyword evidence="4 9" id="KW-0521">NADP</keyword>
<dbReference type="GO" id="GO:0030145">
    <property type="term" value="F:manganese ion binding"/>
    <property type="evidence" value="ECO:0007669"/>
    <property type="project" value="TreeGrafter"/>
</dbReference>
<dbReference type="GO" id="GO:0016853">
    <property type="term" value="F:isomerase activity"/>
    <property type="evidence" value="ECO:0007669"/>
    <property type="project" value="UniProtKB-KW"/>
</dbReference>
<dbReference type="GO" id="GO:0051484">
    <property type="term" value="P:isopentenyl diphosphate biosynthetic process, methylerythritol 4-phosphate pathway involved in terpenoid biosynthetic process"/>
    <property type="evidence" value="ECO:0007669"/>
    <property type="project" value="UniProtKB-ARBA"/>
</dbReference>
<dbReference type="RefSeq" id="WP_085441796.1">
    <property type="nucleotide sequence ID" value="NZ_LVJN01000018.1"/>
</dbReference>
<feature type="binding site" evidence="9">
    <location>
        <position position="38"/>
    </location>
    <ligand>
        <name>NADPH</name>
        <dbReference type="ChEBI" id="CHEBI:57783"/>
    </ligand>
</feature>
<gene>
    <name evidence="9" type="primary">dxr</name>
    <name evidence="13" type="ORF">MAIT1_03315</name>
</gene>
<evidence type="ECO:0000256" key="4">
    <source>
        <dbReference type="ARBA" id="ARBA00022857"/>
    </source>
</evidence>
<dbReference type="NCBIfam" id="NF009114">
    <property type="entry name" value="PRK12464.1"/>
    <property type="match status" value="1"/>
</dbReference>
<proteinExistence type="inferred from homology"/>
<evidence type="ECO:0000256" key="8">
    <source>
        <dbReference type="ARBA" id="ARBA00048543"/>
    </source>
</evidence>
<feature type="binding site" evidence="9">
    <location>
        <position position="125"/>
    </location>
    <ligand>
        <name>1-deoxy-D-xylulose 5-phosphate</name>
        <dbReference type="ChEBI" id="CHEBI:57792"/>
    </ligand>
</feature>
<dbReference type="InterPro" id="IPR036291">
    <property type="entry name" value="NAD(P)-bd_dom_sf"/>
</dbReference>
<feature type="binding site" evidence="9">
    <location>
        <position position="203"/>
    </location>
    <ligand>
        <name>NADPH</name>
        <dbReference type="ChEBI" id="CHEBI:57783"/>
    </ligand>
</feature>
<comment type="caution">
    <text evidence="9">Lacks conserved residue(s) required for the propagation of feature annotation.</text>
</comment>
<evidence type="ECO:0000256" key="9">
    <source>
        <dbReference type="HAMAP-Rule" id="MF_00183"/>
    </source>
</evidence>
<keyword evidence="6 9" id="KW-0464">Manganese</keyword>
<feature type="binding site" evidence="9">
    <location>
        <position position="152"/>
    </location>
    <ligand>
        <name>1-deoxy-D-xylulose 5-phosphate</name>
        <dbReference type="ChEBI" id="CHEBI:57792"/>
    </ligand>
</feature>
<keyword evidence="5 9" id="KW-0560">Oxidoreductase</keyword>
<dbReference type="GO" id="GO:0030604">
    <property type="term" value="F:1-deoxy-D-xylulose-5-phosphate reductoisomerase activity"/>
    <property type="evidence" value="ECO:0007669"/>
    <property type="project" value="UniProtKB-UniRule"/>
</dbReference>
<evidence type="ECO:0000256" key="7">
    <source>
        <dbReference type="ARBA" id="ARBA00023229"/>
    </source>
</evidence>
<sequence>MSVKTLSVLGCTGSIGVNTLDVALSNPDRFRIVALAAGSNWRRVVEQARQCRPEVVALFDEEAADQARAALADLKIPVLSGVEGVSEAAALESARMTVSAIVGAAGLAPTIAAIRARKDIALANKECLVMAGALFMEEIARYQVRLIPVDSEHSAIFQVFQQTRWMRRLVLTASGGPFRGKRRGELVNVTPEQALAHPNWSMGRKISIDSATMMNKGLEVIEAHWLFGLPPEQIDVVVHPQSIVHSMVEYMDGSVLAQMGAPDMRTPIAVAMAWPERTQTNVPSLDLPQLAKLTFEARPDPADFPCLELAYDALRRGGLAPAVLNAANEVAVAAFLDAGLPFLTIPKVIDRTLDSLPLGAAAQLEDVFAADHQARKVAQRIVEEIC</sequence>
<dbReference type="PANTHER" id="PTHR30525">
    <property type="entry name" value="1-DEOXY-D-XYLULOSE 5-PHOSPHATE REDUCTOISOMERASE"/>
    <property type="match status" value="1"/>
</dbReference>
<comment type="pathway">
    <text evidence="1 9">Isoprenoid biosynthesis; isopentenyl diphosphate biosynthesis via DXP pathway; isopentenyl diphosphate from 1-deoxy-D-xylulose 5-phosphate: step 1/6.</text>
</comment>
<dbReference type="HAMAP" id="MF_00183">
    <property type="entry name" value="DXP_reductoisom"/>
    <property type="match status" value="1"/>
</dbReference>
<dbReference type="InterPro" id="IPR013644">
    <property type="entry name" value="DXP_reductoisomerase_C"/>
</dbReference>
<dbReference type="InterPro" id="IPR013512">
    <property type="entry name" value="DXP_reductoisomerase_N"/>
</dbReference>
<feature type="binding site" evidence="9">
    <location>
        <position position="215"/>
    </location>
    <ligand>
        <name>1-deoxy-D-xylulose 5-phosphate</name>
        <dbReference type="ChEBI" id="CHEBI:57792"/>
    </ligand>
</feature>
<dbReference type="NCBIfam" id="TIGR00243">
    <property type="entry name" value="Dxr"/>
    <property type="match status" value="1"/>
</dbReference>
<dbReference type="SUPFAM" id="SSF55347">
    <property type="entry name" value="Glyceraldehyde-3-phosphate dehydrogenase-like, C-terminal domain"/>
    <property type="match status" value="1"/>
</dbReference>
<feature type="domain" description="DXP reductoisomerase C-terminal" evidence="12">
    <location>
        <begin position="259"/>
        <end position="376"/>
    </location>
</feature>
<organism evidence="13 14">
    <name type="scientific">Magnetofaba australis IT-1</name>
    <dbReference type="NCBI Taxonomy" id="1434232"/>
    <lineage>
        <taxon>Bacteria</taxon>
        <taxon>Pseudomonadati</taxon>
        <taxon>Pseudomonadota</taxon>
        <taxon>Magnetococcia</taxon>
        <taxon>Magnetococcales</taxon>
        <taxon>Magnetococcaceae</taxon>
        <taxon>Magnetofaba</taxon>
    </lineage>
</organism>
<evidence type="ECO:0000259" key="11">
    <source>
        <dbReference type="Pfam" id="PF08436"/>
    </source>
</evidence>
<evidence type="ECO:0000256" key="2">
    <source>
        <dbReference type="ARBA" id="ARBA00006825"/>
    </source>
</evidence>
<dbReference type="Pfam" id="PF02670">
    <property type="entry name" value="DXP_reductoisom"/>
    <property type="match status" value="1"/>
</dbReference>
<dbReference type="PANTHER" id="PTHR30525:SF0">
    <property type="entry name" value="1-DEOXY-D-XYLULOSE 5-PHOSPHATE REDUCTOISOMERASE, CHLOROPLASTIC"/>
    <property type="match status" value="1"/>
</dbReference>
<dbReference type="GO" id="GO:0070402">
    <property type="term" value="F:NADPH binding"/>
    <property type="evidence" value="ECO:0007669"/>
    <property type="project" value="InterPro"/>
</dbReference>
<evidence type="ECO:0000259" key="10">
    <source>
        <dbReference type="Pfam" id="PF02670"/>
    </source>
</evidence>
<feature type="binding site" evidence="9">
    <location>
        <position position="152"/>
    </location>
    <ligand>
        <name>Mn(2+)</name>
        <dbReference type="ChEBI" id="CHEBI:29035"/>
    </ligand>
</feature>
<feature type="domain" description="1-deoxy-D-xylulose 5-phosphate reductoisomerase N-terminal" evidence="10">
    <location>
        <begin position="6"/>
        <end position="132"/>
    </location>
</feature>
<dbReference type="AlphaFoldDB" id="A0A1Y2K641"/>
<dbReference type="SUPFAM" id="SSF51735">
    <property type="entry name" value="NAD(P)-binding Rossmann-fold domains"/>
    <property type="match status" value="1"/>
</dbReference>
<keyword evidence="3 9" id="KW-0479">Metal-binding</keyword>
<accession>A0A1Y2K641</accession>
<dbReference type="FunFam" id="3.40.50.720:FF:000045">
    <property type="entry name" value="1-deoxy-D-xylulose 5-phosphate reductoisomerase"/>
    <property type="match status" value="1"/>
</dbReference>
<feature type="binding site" evidence="9">
    <location>
        <position position="12"/>
    </location>
    <ligand>
        <name>NADPH</name>
        <dbReference type="ChEBI" id="CHEBI:57783"/>
    </ligand>
</feature>
<feature type="binding site" evidence="9">
    <location>
        <position position="197"/>
    </location>
    <ligand>
        <name>1-deoxy-D-xylulose 5-phosphate</name>
        <dbReference type="ChEBI" id="CHEBI:57792"/>
    </ligand>
</feature>
<evidence type="ECO:0000259" key="12">
    <source>
        <dbReference type="Pfam" id="PF13288"/>
    </source>
</evidence>
<dbReference type="EMBL" id="LVJN01000018">
    <property type="protein sequence ID" value="OSM05162.1"/>
    <property type="molecule type" value="Genomic_DNA"/>
</dbReference>
<dbReference type="OrthoDB" id="9806546at2"/>
<comment type="similarity">
    <text evidence="2 9">Belongs to the DXR family.</text>
</comment>
<dbReference type="Pfam" id="PF13288">
    <property type="entry name" value="DXPR_C"/>
    <property type="match status" value="1"/>
</dbReference>
<keyword evidence="9" id="KW-0460">Magnesium</keyword>
<feature type="binding site" evidence="9">
    <location>
        <position position="210"/>
    </location>
    <ligand>
        <name>1-deoxy-D-xylulose 5-phosphate</name>
        <dbReference type="ChEBI" id="CHEBI:57792"/>
    </ligand>
</feature>
<dbReference type="InterPro" id="IPR003821">
    <property type="entry name" value="DXP_reductoisomerase"/>
</dbReference>
<feature type="binding site" evidence="9">
    <location>
        <position position="124"/>
    </location>
    <ligand>
        <name>NADPH</name>
        <dbReference type="ChEBI" id="CHEBI:57783"/>
    </ligand>
</feature>
<dbReference type="PIRSF" id="PIRSF006205">
    <property type="entry name" value="Dxp_reductismrs"/>
    <property type="match status" value="1"/>
</dbReference>
<feature type="binding site" evidence="9">
    <location>
        <position position="13"/>
    </location>
    <ligand>
        <name>NADPH</name>
        <dbReference type="ChEBI" id="CHEBI:57783"/>
    </ligand>
</feature>
<evidence type="ECO:0000256" key="1">
    <source>
        <dbReference type="ARBA" id="ARBA00005094"/>
    </source>
</evidence>
<dbReference type="Gene3D" id="1.10.1740.10">
    <property type="match status" value="1"/>
</dbReference>
<feature type="binding site" evidence="9">
    <location>
        <position position="15"/>
    </location>
    <ligand>
        <name>NADPH</name>
        <dbReference type="ChEBI" id="CHEBI:57783"/>
    </ligand>
</feature>
<dbReference type="STRING" id="1434232.MAIT1_03315"/>
<dbReference type="Gene3D" id="3.40.50.720">
    <property type="entry name" value="NAD(P)-binding Rossmann-like Domain"/>
    <property type="match status" value="1"/>
</dbReference>
<feature type="binding site" evidence="9">
    <location>
        <position position="14"/>
    </location>
    <ligand>
        <name>NADPH</name>
        <dbReference type="ChEBI" id="CHEBI:57783"/>
    </ligand>
</feature>
<evidence type="ECO:0000313" key="13">
    <source>
        <dbReference type="EMBL" id="OSM05162.1"/>
    </source>
</evidence>
<comment type="catalytic activity">
    <reaction evidence="8">
        <text>2-C-methyl-D-erythritol 4-phosphate + NADP(+) = 1-deoxy-D-xylulose 5-phosphate + NADPH + H(+)</text>
        <dbReference type="Rhea" id="RHEA:13717"/>
        <dbReference type="ChEBI" id="CHEBI:15378"/>
        <dbReference type="ChEBI" id="CHEBI:57783"/>
        <dbReference type="ChEBI" id="CHEBI:57792"/>
        <dbReference type="ChEBI" id="CHEBI:58262"/>
        <dbReference type="ChEBI" id="CHEBI:58349"/>
        <dbReference type="EC" id="1.1.1.267"/>
    </reaction>
    <physiologicalReaction direction="right-to-left" evidence="8">
        <dbReference type="Rhea" id="RHEA:13719"/>
    </physiologicalReaction>
</comment>
<dbReference type="Proteomes" id="UP000194003">
    <property type="component" value="Unassembled WGS sequence"/>
</dbReference>
<keyword evidence="13" id="KW-0413">Isomerase</keyword>
<dbReference type="InterPro" id="IPR036169">
    <property type="entry name" value="DXPR_C_sf"/>
</dbReference>
<feature type="binding site" evidence="9">
    <location>
        <position position="150"/>
    </location>
    <ligand>
        <name>Mn(2+)</name>
        <dbReference type="ChEBI" id="CHEBI:29035"/>
    </ligand>
</feature>
<feature type="binding site" evidence="9">
    <location>
        <position position="126"/>
    </location>
    <ligand>
        <name>NADPH</name>
        <dbReference type="ChEBI" id="CHEBI:57783"/>
    </ligand>
</feature>
<dbReference type="UniPathway" id="UPA00056">
    <property type="reaction ID" value="UER00092"/>
</dbReference>
<comment type="caution">
    <text evidence="13">The sequence shown here is derived from an EMBL/GenBank/DDBJ whole genome shotgun (WGS) entry which is preliminary data.</text>
</comment>
<evidence type="ECO:0000256" key="5">
    <source>
        <dbReference type="ARBA" id="ARBA00023002"/>
    </source>
</evidence>